<evidence type="ECO:0000313" key="5">
    <source>
        <dbReference type="EMBL" id="PNW82113.1"/>
    </source>
</evidence>
<dbReference type="GeneID" id="5721773"/>
<dbReference type="STRING" id="3055.A0A2K3DNK3"/>
<sequence length="250" mass="25737">MADEELYGEEVGEGEEMGDVGEGEEMGEDLEQGVEELDALKRKLKEMEEEAARVKALSGGAPDAAAAGTSGAAGGAAGAAAAAAQAQTEAEKAEVDSRSIFVGNVDYGCTPEELQQHFASCGTVNRVTILTDKFGNPKAFAYVEFLEVDAVNNAVLLDNSELRGRQIKVSHKRTNVPGLKAGRGRGRGRGPPGGGFYGAPAPFYGGRGGGGYGYGAPPAYRGGRGGGYHGGAPGGFAPRGRGRGRFYAPY</sequence>
<dbReference type="InterPro" id="IPR035979">
    <property type="entry name" value="RBD_domain_sf"/>
</dbReference>
<dbReference type="PANTHER" id="PTHR23236">
    <property type="entry name" value="EUKARYOTIC TRANSLATION INITIATION FACTOR 4B/4H"/>
    <property type="match status" value="1"/>
</dbReference>
<dbReference type="InterPro" id="IPR000504">
    <property type="entry name" value="RRM_dom"/>
</dbReference>
<feature type="region of interest" description="Disordered" evidence="3">
    <location>
        <begin position="53"/>
        <end position="72"/>
    </location>
</feature>
<dbReference type="SMART" id="SM00360">
    <property type="entry name" value="RRM"/>
    <property type="match status" value="1"/>
</dbReference>
<dbReference type="InParanoid" id="A0A2K3DNK3"/>
<evidence type="ECO:0000256" key="1">
    <source>
        <dbReference type="ARBA" id="ARBA00022884"/>
    </source>
</evidence>
<feature type="domain" description="RRM" evidence="4">
    <location>
        <begin position="98"/>
        <end position="174"/>
    </location>
</feature>
<dbReference type="EMBL" id="CM008967">
    <property type="protein sequence ID" value="PNW82113.1"/>
    <property type="molecule type" value="Genomic_DNA"/>
</dbReference>
<feature type="compositionally biased region" description="Low complexity" evidence="3">
    <location>
        <begin position="55"/>
        <end position="70"/>
    </location>
</feature>
<name>A0A2K3DNK3_CHLRE</name>
<dbReference type="GO" id="GO:0008143">
    <property type="term" value="F:poly(A) binding"/>
    <property type="evidence" value="ECO:0000318"/>
    <property type="project" value="GO_Central"/>
</dbReference>
<dbReference type="KEGG" id="cre:CHLRE_06g274500v5"/>
<evidence type="ECO:0000313" key="6">
    <source>
        <dbReference type="Proteomes" id="UP000006906"/>
    </source>
</evidence>
<dbReference type="PROSITE" id="PS50102">
    <property type="entry name" value="RRM"/>
    <property type="match status" value="1"/>
</dbReference>
<keyword evidence="6" id="KW-1185">Reference proteome</keyword>
<evidence type="ECO:0000256" key="2">
    <source>
        <dbReference type="PROSITE-ProRule" id="PRU00176"/>
    </source>
</evidence>
<dbReference type="Pfam" id="PF00076">
    <property type="entry name" value="RRM_1"/>
    <property type="match status" value="1"/>
</dbReference>
<reference evidence="5 6" key="1">
    <citation type="journal article" date="2007" name="Science">
        <title>The Chlamydomonas genome reveals the evolution of key animal and plant functions.</title>
        <authorList>
            <person name="Merchant S.S."/>
            <person name="Prochnik S.E."/>
            <person name="Vallon O."/>
            <person name="Harris E.H."/>
            <person name="Karpowicz S.J."/>
            <person name="Witman G.B."/>
            <person name="Terry A."/>
            <person name="Salamov A."/>
            <person name="Fritz-Laylin L.K."/>
            <person name="Marechal-Drouard L."/>
            <person name="Marshall W.F."/>
            <person name="Qu L.H."/>
            <person name="Nelson D.R."/>
            <person name="Sanderfoot A.A."/>
            <person name="Spalding M.H."/>
            <person name="Kapitonov V.V."/>
            <person name="Ren Q."/>
            <person name="Ferris P."/>
            <person name="Lindquist E."/>
            <person name="Shapiro H."/>
            <person name="Lucas S.M."/>
            <person name="Grimwood J."/>
            <person name="Schmutz J."/>
            <person name="Cardol P."/>
            <person name="Cerutti H."/>
            <person name="Chanfreau G."/>
            <person name="Chen C.L."/>
            <person name="Cognat V."/>
            <person name="Croft M.T."/>
            <person name="Dent R."/>
            <person name="Dutcher S."/>
            <person name="Fernandez E."/>
            <person name="Fukuzawa H."/>
            <person name="Gonzalez-Ballester D."/>
            <person name="Gonzalez-Halphen D."/>
            <person name="Hallmann A."/>
            <person name="Hanikenne M."/>
            <person name="Hippler M."/>
            <person name="Inwood W."/>
            <person name="Jabbari K."/>
            <person name="Kalanon M."/>
            <person name="Kuras R."/>
            <person name="Lefebvre P.A."/>
            <person name="Lemaire S.D."/>
            <person name="Lobanov A.V."/>
            <person name="Lohr M."/>
            <person name="Manuell A."/>
            <person name="Meier I."/>
            <person name="Mets L."/>
            <person name="Mittag M."/>
            <person name="Mittelmeier T."/>
            <person name="Moroney J.V."/>
            <person name="Moseley J."/>
            <person name="Napoli C."/>
            <person name="Nedelcu A.M."/>
            <person name="Niyogi K."/>
            <person name="Novoselov S.V."/>
            <person name="Paulsen I.T."/>
            <person name="Pazour G."/>
            <person name="Purton S."/>
            <person name="Ral J.P."/>
            <person name="Riano-Pachon D.M."/>
            <person name="Riekhof W."/>
            <person name="Rymarquis L."/>
            <person name="Schroda M."/>
            <person name="Stern D."/>
            <person name="Umen J."/>
            <person name="Willows R."/>
            <person name="Wilson N."/>
            <person name="Zimmer S.L."/>
            <person name="Allmer J."/>
            <person name="Balk J."/>
            <person name="Bisova K."/>
            <person name="Chen C.J."/>
            <person name="Elias M."/>
            <person name="Gendler K."/>
            <person name="Hauser C."/>
            <person name="Lamb M.R."/>
            <person name="Ledford H."/>
            <person name="Long J.C."/>
            <person name="Minagawa J."/>
            <person name="Page M.D."/>
            <person name="Pan J."/>
            <person name="Pootakham W."/>
            <person name="Roje S."/>
            <person name="Rose A."/>
            <person name="Stahlberg E."/>
            <person name="Terauchi A.M."/>
            <person name="Yang P."/>
            <person name="Ball S."/>
            <person name="Bowler C."/>
            <person name="Dieckmann C.L."/>
            <person name="Gladyshev V.N."/>
            <person name="Green P."/>
            <person name="Jorgensen R."/>
            <person name="Mayfield S."/>
            <person name="Mueller-Roeber B."/>
            <person name="Rajamani S."/>
            <person name="Sayre R.T."/>
            <person name="Brokstein P."/>
            <person name="Dubchak I."/>
            <person name="Goodstein D."/>
            <person name="Hornick L."/>
            <person name="Huang Y.W."/>
            <person name="Jhaveri J."/>
            <person name="Luo Y."/>
            <person name="Martinez D."/>
            <person name="Ngau W.C."/>
            <person name="Otillar B."/>
            <person name="Poliakov A."/>
            <person name="Porter A."/>
            <person name="Szajkowski L."/>
            <person name="Werner G."/>
            <person name="Zhou K."/>
            <person name="Grigoriev I.V."/>
            <person name="Rokhsar D.S."/>
            <person name="Grossman A.R."/>
        </authorList>
    </citation>
    <scope>NUCLEOTIDE SEQUENCE [LARGE SCALE GENOMIC DNA]</scope>
    <source>
        <strain evidence="6">CC-503</strain>
    </source>
</reference>
<dbReference type="ExpressionAtlas" id="A0A2K3DNK3">
    <property type="expression patterns" value="baseline"/>
</dbReference>
<evidence type="ECO:0000259" key="4">
    <source>
        <dbReference type="PROSITE" id="PS50102"/>
    </source>
</evidence>
<proteinExistence type="predicted"/>
<organism evidence="5 6">
    <name type="scientific">Chlamydomonas reinhardtii</name>
    <name type="common">Chlamydomonas smithii</name>
    <dbReference type="NCBI Taxonomy" id="3055"/>
    <lineage>
        <taxon>Eukaryota</taxon>
        <taxon>Viridiplantae</taxon>
        <taxon>Chlorophyta</taxon>
        <taxon>core chlorophytes</taxon>
        <taxon>Chlorophyceae</taxon>
        <taxon>CS clade</taxon>
        <taxon>Chlamydomonadales</taxon>
        <taxon>Chlamydomonadaceae</taxon>
        <taxon>Chlamydomonas</taxon>
    </lineage>
</organism>
<dbReference type="CDD" id="cd12306">
    <property type="entry name" value="RRM_II_PABPs"/>
    <property type="match status" value="1"/>
</dbReference>
<dbReference type="Gene3D" id="3.30.70.330">
    <property type="match status" value="1"/>
</dbReference>
<feature type="region of interest" description="Disordered" evidence="3">
    <location>
        <begin position="1"/>
        <end position="32"/>
    </location>
</feature>
<keyword evidence="1 2" id="KW-0694">RNA-binding</keyword>
<gene>
    <name evidence="5" type="ORF">CHLRE_06g274500v5</name>
</gene>
<dbReference type="RefSeq" id="XP_042923696.1">
    <property type="nucleotide sequence ID" value="XM_043062990.1"/>
</dbReference>
<dbReference type="Gramene" id="PNW82113">
    <property type="protein sequence ID" value="PNW82113"/>
    <property type="gene ID" value="CHLRE_06g274500v5"/>
</dbReference>
<dbReference type="InterPro" id="IPR012677">
    <property type="entry name" value="Nucleotide-bd_a/b_plait_sf"/>
</dbReference>
<dbReference type="PANTHER" id="PTHR23236:SF92">
    <property type="entry name" value="POLYADENYLATE-BINDING PROTEIN 1"/>
    <property type="match status" value="1"/>
</dbReference>
<feature type="region of interest" description="Disordered" evidence="3">
    <location>
        <begin position="176"/>
        <end position="195"/>
    </location>
</feature>
<dbReference type="AlphaFoldDB" id="A0A2K3DNK3"/>
<dbReference type="Proteomes" id="UP000006906">
    <property type="component" value="Chromosome 6"/>
</dbReference>
<evidence type="ECO:0000256" key="3">
    <source>
        <dbReference type="SAM" id="MobiDB-lite"/>
    </source>
</evidence>
<dbReference type="SUPFAM" id="SSF54928">
    <property type="entry name" value="RNA-binding domain, RBD"/>
    <property type="match status" value="1"/>
</dbReference>
<accession>A0A2K3DNK3</accession>
<protein>
    <recommendedName>
        <fullName evidence="4">RRM domain-containing protein</fullName>
    </recommendedName>
</protein>
<dbReference type="OrthoDB" id="4726at2759"/>
<dbReference type="OMA" id="YRGRATY"/>
<dbReference type="FunCoup" id="A0A2K3DNK3">
    <property type="interactions" value="2185"/>
</dbReference>